<dbReference type="Pfam" id="PF05947">
    <property type="entry name" value="T6SS_TssF"/>
    <property type="match status" value="1"/>
</dbReference>
<comment type="caution">
    <text evidence="1">The sequence shown here is derived from an EMBL/GenBank/DDBJ whole genome shotgun (WGS) entry which is preliminary data.</text>
</comment>
<sequence length="595" mass="68065">MKNRKESLYLQELAYLREKMKLAAAENPHLAEFLDHPNDPDIQRLLEGFSLLSSNLLSKIDDTCPEVSHEMLGRIWPHTLRPVPPTTIIQFTPHQGIHQGVINIPQGTPITAAQEEQSLPFHTCRPLHIEPFVLLDKQIQKTREYSDIVLTLHRTGNTPAVWSGGKLHFFLGTDPHRAAQLSLWLDMHIEYCYWHTTEDEKRLKGSDFLGWSENLQQTLLPTEVLPFDRLQQMTEYYCLPHVFNFMTLDINEQRDLALNPDGTCELVIRLRGELPIDNLGDAFQLGCVPAVHLMPMISQPISLTPDNSCYPLPLADTERLFRMQSIQTAKQPGEKAAKGNAPRGKPCHYLPIDRFHAKSDWLLDVGDPDNVYFQALITDDLLGRLHNQIHFFGMDGKAANTLPPQAVRAHFTGYHVQAMKLAIGDITLTQESVPAHLYASNITSVSPDFPPMVMGKSDWSLINLLNCPPFLLFHAESLKDFLRLYDCYAGHDRALSRRMQQHINGIVRVDAQPKSRLDNTPSGQGRVINGYILHIYLDPACYENDGIMYQFCRMIDQLLACFVVRDNYIMLEIYRRDEKAMLWPFRQRLGLRSEM</sequence>
<name>A0A2D0JSG3_9GAMM</name>
<dbReference type="OrthoDB" id="6437914at2"/>
<protein>
    <submittedName>
        <fullName evidence="1">Type VI secretion system protein VasA</fullName>
    </submittedName>
</protein>
<reference evidence="1 2" key="1">
    <citation type="journal article" date="2017" name="Nat. Microbiol.">
        <title>Natural product diversity associated with the nematode symbionts Photorhabdus and Xenorhabdus.</title>
        <authorList>
            <person name="Tobias N.J."/>
            <person name="Wolff H."/>
            <person name="Djahanschiri B."/>
            <person name="Grundmann F."/>
            <person name="Kronenwerth M."/>
            <person name="Shi Y.M."/>
            <person name="Simonyi S."/>
            <person name="Grun P."/>
            <person name="Shapiro-Ilan D."/>
            <person name="Pidot S.J."/>
            <person name="Stinear T.P."/>
            <person name="Ebersberger I."/>
            <person name="Bode H.B."/>
        </authorList>
    </citation>
    <scope>NUCLEOTIDE SEQUENCE [LARGE SCALE GENOMIC DNA]</scope>
    <source>
        <strain evidence="1 2">DSM 17902</strain>
    </source>
</reference>
<dbReference type="PANTHER" id="PTHR35370:SF1">
    <property type="entry name" value="TYPE VI SECRETION SYSTEM COMPONENT TSSF1"/>
    <property type="match status" value="1"/>
</dbReference>
<dbReference type="RefSeq" id="WP_099113902.1">
    <property type="nucleotide sequence ID" value="NZ_CAWNQI010000095.1"/>
</dbReference>
<gene>
    <name evidence="1" type="ORF">Xmir_01633</name>
</gene>
<dbReference type="InterPro" id="IPR010272">
    <property type="entry name" value="T6SS_TssF"/>
</dbReference>
<organism evidence="1 2">
    <name type="scientific">Xenorhabdus miraniensis</name>
    <dbReference type="NCBI Taxonomy" id="351674"/>
    <lineage>
        <taxon>Bacteria</taxon>
        <taxon>Pseudomonadati</taxon>
        <taxon>Pseudomonadota</taxon>
        <taxon>Gammaproteobacteria</taxon>
        <taxon>Enterobacterales</taxon>
        <taxon>Morganellaceae</taxon>
        <taxon>Xenorhabdus</taxon>
    </lineage>
</organism>
<proteinExistence type="predicted"/>
<dbReference type="PANTHER" id="PTHR35370">
    <property type="entry name" value="CYTOPLASMIC PROTEIN-RELATED-RELATED"/>
    <property type="match status" value="1"/>
</dbReference>
<keyword evidence="2" id="KW-1185">Reference proteome</keyword>
<evidence type="ECO:0000313" key="2">
    <source>
        <dbReference type="Proteomes" id="UP000221980"/>
    </source>
</evidence>
<dbReference type="AlphaFoldDB" id="A0A2D0JSG3"/>
<dbReference type="Proteomes" id="UP000221980">
    <property type="component" value="Unassembled WGS sequence"/>
</dbReference>
<dbReference type="EMBL" id="NITZ01000006">
    <property type="protein sequence ID" value="PHM49277.1"/>
    <property type="molecule type" value="Genomic_DNA"/>
</dbReference>
<accession>A0A2D0JSG3</accession>
<evidence type="ECO:0000313" key="1">
    <source>
        <dbReference type="EMBL" id="PHM49277.1"/>
    </source>
</evidence>